<comment type="subcellular location">
    <subcellularLocation>
        <location evidence="1 4">Bacterial flagellum basal body</location>
    </subcellularLocation>
</comment>
<keyword evidence="8" id="KW-0966">Cell projection</keyword>
<reference evidence="8 9" key="1">
    <citation type="submission" date="2017-03" db="EMBL/GenBank/DDBJ databases">
        <title>Draft Genome sequence of Marispirochaeta sp. strain JC444.</title>
        <authorList>
            <person name="Shivani Y."/>
            <person name="Subhash Y."/>
            <person name="Sasikala C."/>
            <person name="Ramana C."/>
        </authorList>
    </citation>
    <scope>NUCLEOTIDE SEQUENCE [LARGE SCALE GENOMIC DNA]</scope>
    <source>
        <strain evidence="8 9">JC444</strain>
    </source>
</reference>
<feature type="domain" description="Flagellar basal body rod protein N-terminal" evidence="5">
    <location>
        <begin position="5"/>
        <end position="35"/>
    </location>
</feature>
<dbReference type="InterPro" id="IPR012836">
    <property type="entry name" value="FlgF"/>
</dbReference>
<gene>
    <name evidence="8" type="ORF">B4O97_15555</name>
</gene>
<keyword evidence="9" id="KW-1185">Reference proteome</keyword>
<dbReference type="Pfam" id="PF22692">
    <property type="entry name" value="LlgE_F_G_D1"/>
    <property type="match status" value="1"/>
</dbReference>
<dbReference type="AlphaFoldDB" id="A0A1Y1RUV7"/>
<dbReference type="RefSeq" id="WP_083052232.1">
    <property type="nucleotide sequence ID" value="NZ_CAXXQO010000002.1"/>
</dbReference>
<keyword evidence="8" id="KW-0282">Flagellum</keyword>
<comment type="caution">
    <text evidence="8">The sequence shown here is derived from an EMBL/GenBank/DDBJ whole genome shotgun (WGS) entry which is preliminary data.</text>
</comment>
<evidence type="ECO:0000313" key="9">
    <source>
        <dbReference type="Proteomes" id="UP000192343"/>
    </source>
</evidence>
<evidence type="ECO:0000256" key="4">
    <source>
        <dbReference type="RuleBase" id="RU362116"/>
    </source>
</evidence>
<dbReference type="OrthoDB" id="9804559at2"/>
<dbReference type="InterPro" id="IPR010930">
    <property type="entry name" value="Flg_bb/hook_C_dom"/>
</dbReference>
<dbReference type="InterPro" id="IPR020013">
    <property type="entry name" value="Flagellar_FlgE/F/G"/>
</dbReference>
<name>A0A1Y1RUV7_9SPIO</name>
<sequence length="282" mass="31556">MIRGIYTGASGMIAQMHNLDAISNNLANVDLTGYKKDTPVHKAFPELLLRRMNDDGVFTIPPGSVDQAPVIGTLGSGVEYNESYTVFSQGALKQTENPFDLALEGKGFFTVDTPQGERFTRNGSFHVSPEGILVNKQGLPVMGENGIIRLKKNNFVVDQEGRIWQNSTFADDPERLVSLEENEWENIELVDRLKLVDFPRDRYLKKQGDSLWVNDRFSGDPVAAGVDDGLQVRQGFLEGSNVNPVREMVRMIEVNRAYEANQKTIQAHDQMSDRLINQAVRV</sequence>
<dbReference type="PANTHER" id="PTHR30435">
    <property type="entry name" value="FLAGELLAR PROTEIN"/>
    <property type="match status" value="1"/>
</dbReference>
<organism evidence="8 9">
    <name type="scientific">Marispirochaeta aestuarii</name>
    <dbReference type="NCBI Taxonomy" id="1963862"/>
    <lineage>
        <taxon>Bacteria</taxon>
        <taxon>Pseudomonadati</taxon>
        <taxon>Spirochaetota</taxon>
        <taxon>Spirochaetia</taxon>
        <taxon>Spirochaetales</taxon>
        <taxon>Spirochaetaceae</taxon>
        <taxon>Marispirochaeta</taxon>
    </lineage>
</organism>
<dbReference type="GO" id="GO:0071978">
    <property type="term" value="P:bacterial-type flagellum-dependent swarming motility"/>
    <property type="evidence" value="ECO:0007669"/>
    <property type="project" value="TreeGrafter"/>
</dbReference>
<dbReference type="Proteomes" id="UP000192343">
    <property type="component" value="Unassembled WGS sequence"/>
</dbReference>
<accession>A0A1Y1RUV7</accession>
<evidence type="ECO:0000313" key="8">
    <source>
        <dbReference type="EMBL" id="ORC32868.1"/>
    </source>
</evidence>
<dbReference type="InterPro" id="IPR001444">
    <property type="entry name" value="Flag_bb_rod_N"/>
</dbReference>
<protein>
    <submittedName>
        <fullName evidence="8">Flagellar basal-body rod protein FlgF</fullName>
    </submittedName>
</protein>
<comment type="similarity">
    <text evidence="2 4">Belongs to the flagella basal body rod proteins family.</text>
</comment>
<feature type="domain" description="Flagellar hook protein FlgE/F/G-like D1" evidence="7">
    <location>
        <begin position="102"/>
        <end position="163"/>
    </location>
</feature>
<dbReference type="PANTHER" id="PTHR30435:SF19">
    <property type="entry name" value="FLAGELLAR BASAL-BODY ROD PROTEIN FLGG"/>
    <property type="match status" value="1"/>
</dbReference>
<dbReference type="GO" id="GO:0030694">
    <property type="term" value="C:bacterial-type flagellum basal body, rod"/>
    <property type="evidence" value="ECO:0007669"/>
    <property type="project" value="InterPro"/>
</dbReference>
<evidence type="ECO:0000259" key="7">
    <source>
        <dbReference type="Pfam" id="PF22692"/>
    </source>
</evidence>
<evidence type="ECO:0000256" key="1">
    <source>
        <dbReference type="ARBA" id="ARBA00004117"/>
    </source>
</evidence>
<dbReference type="NCBIfam" id="TIGR03506">
    <property type="entry name" value="FlgEFG_subfam"/>
    <property type="match status" value="1"/>
</dbReference>
<dbReference type="SUPFAM" id="SSF117143">
    <property type="entry name" value="Flagellar hook protein flgE"/>
    <property type="match status" value="1"/>
</dbReference>
<keyword evidence="8" id="KW-0969">Cilium</keyword>
<dbReference type="Pfam" id="PF00460">
    <property type="entry name" value="Flg_bb_rod"/>
    <property type="match status" value="1"/>
</dbReference>
<evidence type="ECO:0000259" key="5">
    <source>
        <dbReference type="Pfam" id="PF00460"/>
    </source>
</evidence>
<feature type="domain" description="Flagellar basal-body/hook protein C-terminal" evidence="6">
    <location>
        <begin position="233"/>
        <end position="277"/>
    </location>
</feature>
<dbReference type="InterPro" id="IPR037925">
    <property type="entry name" value="FlgE/F/G-like"/>
</dbReference>
<keyword evidence="3 4" id="KW-0975">Bacterial flagellum</keyword>
<dbReference type="STRING" id="1963862.B4O97_15555"/>
<proteinExistence type="inferred from homology"/>
<evidence type="ECO:0000256" key="2">
    <source>
        <dbReference type="ARBA" id="ARBA00009677"/>
    </source>
</evidence>
<dbReference type="InterPro" id="IPR053967">
    <property type="entry name" value="LlgE_F_G-like_D1"/>
</dbReference>
<dbReference type="Pfam" id="PF06429">
    <property type="entry name" value="Flg_bbr_C"/>
    <property type="match status" value="1"/>
</dbReference>
<dbReference type="NCBIfam" id="TIGR02490">
    <property type="entry name" value="flgF"/>
    <property type="match status" value="1"/>
</dbReference>
<dbReference type="EMBL" id="MWQY01000019">
    <property type="protein sequence ID" value="ORC32868.1"/>
    <property type="molecule type" value="Genomic_DNA"/>
</dbReference>
<evidence type="ECO:0000259" key="6">
    <source>
        <dbReference type="Pfam" id="PF06429"/>
    </source>
</evidence>
<evidence type="ECO:0000256" key="3">
    <source>
        <dbReference type="ARBA" id="ARBA00023143"/>
    </source>
</evidence>